<dbReference type="InterPro" id="IPR001757">
    <property type="entry name" value="P_typ_ATPase"/>
</dbReference>
<feature type="transmembrane region" description="Helical" evidence="12">
    <location>
        <begin position="249"/>
        <end position="267"/>
    </location>
</feature>
<dbReference type="FunFam" id="3.40.50.1000:FF:000028">
    <property type="entry name" value="Calcium-transporting P-type ATPase, putative"/>
    <property type="match status" value="1"/>
</dbReference>
<evidence type="ECO:0000256" key="4">
    <source>
        <dbReference type="ARBA" id="ARBA00022553"/>
    </source>
</evidence>
<dbReference type="PROSITE" id="PS00154">
    <property type="entry name" value="ATPASE_E1_E2"/>
    <property type="match status" value="1"/>
</dbReference>
<dbReference type="GO" id="GO:0005886">
    <property type="term" value="C:plasma membrane"/>
    <property type="evidence" value="ECO:0007669"/>
    <property type="project" value="UniProtKB-SubCell"/>
</dbReference>
<dbReference type="SUPFAM" id="SSF81660">
    <property type="entry name" value="Metal cation-transporting ATPase, ATP-binding domain N"/>
    <property type="match status" value="1"/>
</dbReference>
<keyword evidence="6" id="KW-0547">Nucleotide-binding</keyword>
<feature type="transmembrane region" description="Helical" evidence="12">
    <location>
        <begin position="56"/>
        <end position="79"/>
    </location>
</feature>
<evidence type="ECO:0000256" key="9">
    <source>
        <dbReference type="ARBA" id="ARBA00022967"/>
    </source>
</evidence>
<dbReference type="GO" id="GO:0006883">
    <property type="term" value="P:intracellular sodium ion homeostasis"/>
    <property type="evidence" value="ECO:0007669"/>
    <property type="project" value="TreeGrafter"/>
</dbReference>
<feature type="transmembrane region" description="Helical" evidence="12">
    <location>
        <begin position="728"/>
        <end position="746"/>
    </location>
</feature>
<keyword evidence="4" id="KW-0597">Phosphoprotein</keyword>
<dbReference type="InterPro" id="IPR006068">
    <property type="entry name" value="ATPase_P-typ_cation-transptr_C"/>
</dbReference>
<dbReference type="SUPFAM" id="SSF81653">
    <property type="entry name" value="Calcium ATPase, transduction domain A"/>
    <property type="match status" value="1"/>
</dbReference>
<feature type="transmembrane region" description="Helical" evidence="12">
    <location>
        <begin position="830"/>
        <end position="855"/>
    </location>
</feature>
<dbReference type="GO" id="GO:0016887">
    <property type="term" value="F:ATP hydrolysis activity"/>
    <property type="evidence" value="ECO:0007669"/>
    <property type="project" value="InterPro"/>
</dbReference>
<name>I3XYS3_SULBS</name>
<dbReference type="NCBIfam" id="TIGR01494">
    <property type="entry name" value="ATPase_P-type"/>
    <property type="match status" value="3"/>
</dbReference>
<feature type="transmembrane region" description="Helical" evidence="12">
    <location>
        <begin position="867"/>
        <end position="886"/>
    </location>
</feature>
<proteinExistence type="inferred from homology"/>
<dbReference type="PATRIC" id="fig|760154.4.peg.1814"/>
<dbReference type="HOGENOM" id="CLU_002360_3_0_7"/>
<keyword evidence="10 12" id="KW-1133">Transmembrane helix</keyword>
<dbReference type="GO" id="GO:0030007">
    <property type="term" value="P:intracellular potassium ion homeostasis"/>
    <property type="evidence" value="ECO:0007669"/>
    <property type="project" value="TreeGrafter"/>
</dbReference>
<dbReference type="InterPro" id="IPR023298">
    <property type="entry name" value="ATPase_P-typ_TM_dom_sf"/>
</dbReference>
<keyword evidence="9" id="KW-1278">Translocase</keyword>
<dbReference type="AlphaFoldDB" id="I3XYS3"/>
<dbReference type="InterPro" id="IPR023299">
    <property type="entry name" value="ATPase_P-typ_cyto_dom_N"/>
</dbReference>
<evidence type="ECO:0000313" key="14">
    <source>
        <dbReference type="EMBL" id="AFL69097.1"/>
    </source>
</evidence>
<reference evidence="14 15" key="1">
    <citation type="submission" date="2012-06" db="EMBL/GenBank/DDBJ databases">
        <title>Complete sequence of Sulfurospirillum barnesii SES-3.</title>
        <authorList>
            <consortium name="US DOE Joint Genome Institute"/>
            <person name="Lucas S."/>
            <person name="Han J."/>
            <person name="Lapidus A."/>
            <person name="Cheng J.-F."/>
            <person name="Goodwin L."/>
            <person name="Pitluck S."/>
            <person name="Peters L."/>
            <person name="Ovchinnikova G."/>
            <person name="Lu M."/>
            <person name="Detter J.C."/>
            <person name="Han C."/>
            <person name="Tapia R."/>
            <person name="Land M."/>
            <person name="Hauser L."/>
            <person name="Kyrpides N."/>
            <person name="Ivanova N."/>
            <person name="Pagani I."/>
            <person name="Stolz J."/>
            <person name="Arkin A."/>
            <person name="Dehal P."/>
            <person name="Oremland R."/>
            <person name="Saltikov C."/>
            <person name="Basu P."/>
            <person name="Hollibaugh J."/>
            <person name="Newman D."/>
            <person name="Stolyar S."/>
            <person name="Hazen T."/>
            <person name="Woyke T."/>
        </authorList>
    </citation>
    <scope>NUCLEOTIDE SEQUENCE [LARGE SCALE GENOMIC DNA]</scope>
    <source>
        <strain evidence="15">ATCC 700032 / DSM 10660 / SES-3</strain>
    </source>
</reference>
<dbReference type="GO" id="GO:0005391">
    <property type="term" value="F:P-type sodium:potassium-exchanging transporter activity"/>
    <property type="evidence" value="ECO:0007669"/>
    <property type="project" value="TreeGrafter"/>
</dbReference>
<dbReference type="InterPro" id="IPR004014">
    <property type="entry name" value="ATPase_P-typ_cation-transptr_N"/>
</dbReference>
<evidence type="ECO:0000256" key="6">
    <source>
        <dbReference type="ARBA" id="ARBA00022741"/>
    </source>
</evidence>
<evidence type="ECO:0000256" key="1">
    <source>
        <dbReference type="ARBA" id="ARBA00004651"/>
    </source>
</evidence>
<dbReference type="STRING" id="760154.Sulba_1816"/>
<evidence type="ECO:0000256" key="12">
    <source>
        <dbReference type="SAM" id="Phobius"/>
    </source>
</evidence>
<comment type="similarity">
    <text evidence="2">Belongs to the cation transport ATPase (P-type) (TC 3.A.3) family. Type IIA subfamily.</text>
</comment>
<keyword evidence="8" id="KW-0460">Magnesium</keyword>
<dbReference type="RefSeq" id="WP_014769973.1">
    <property type="nucleotide sequence ID" value="NC_018002.1"/>
</dbReference>
<dbReference type="Pfam" id="PF13246">
    <property type="entry name" value="Cation_ATPase"/>
    <property type="match status" value="1"/>
</dbReference>
<dbReference type="InterPro" id="IPR023214">
    <property type="entry name" value="HAD_sf"/>
</dbReference>
<dbReference type="KEGG" id="sba:Sulba_1816"/>
<dbReference type="Gene3D" id="3.40.1110.10">
    <property type="entry name" value="Calcium-transporting ATPase, cytoplasmic domain N"/>
    <property type="match status" value="1"/>
</dbReference>
<dbReference type="Gene3D" id="2.70.150.10">
    <property type="entry name" value="Calcium-transporting ATPase, cytoplasmic transduction domain A"/>
    <property type="match status" value="1"/>
</dbReference>
<feature type="domain" description="Cation-transporting P-type ATPase N-terminal" evidence="13">
    <location>
        <begin position="7"/>
        <end position="81"/>
    </location>
</feature>
<sequence length="901" mass="99201">MEAEKRFWHTLSSKDVLAQLDVEEAVGLRFDEIEKRRETYGVNNLTQQKNLPAWRLFLLQFHQPLIYILLLACVITALLEEWVDCGVIFAVVFVNALIGYIQEAKALKAIEALSKMSKNSITVLREGQKVLVDAQELVVGDVVILYSGDKVPADLKLLYAKTLQVDEALLTGESISVEKQVGILPQETLLADRTTMLFASTLVTYGHGIGVVVEVGDATQIGKINALISSAEVLQTPLTQKIASFSLQVLYAIVVMAIITFLVGVLRGEESEAMFMASVALAVGAIPEGLPAAMTIILAIGVAQMALKNAIIRKLPAVETLGSITVICSDKTGTLTQNAMSVTQMYAGGSFYALSGSGYEPKGEILAEGIPFVPQKESALYEMLVSGVLCSTARHVKVAHSYIIEGDPTEGALIVSAKKGGIHDEGLMREFERVDTLAFESEYQYMAISYQSLQEKNLHFAYAKGSVEKILERCESMMDAHAQIVPIDKETIVMHADAMASQGLRILAFAKCFFEEKIDSLGHHHFEKGLIFLGLQGMMDPPRIGVKESIKSCYEAGIGVKMITGDHAMTAKAIAHEIGIVLDEKKAVLTGKEIETLDEHTLREMLGYVNVFARIAPEQKLRLVRALQANGHIVAMTGDGVNDAPALRQANIGIAMGITGTEVAKESADMILTDDNFLTIKDAIEEGRGVFDNIIKFITWTLPTSVGEGLIILCTIFAGVLLPILPVQILWINMSTAIFLGITLAYEHKEHFLMQRAPRNPKEPILTNDLLRKVVMVAFLLVVHAFGAFFYLVESLGETVARTVVVNIFVFGEMFYLFNCRSLRYSMFEIGVFSNLYAIYGVLLMSFLQLLFTYMPWMNQIFNSAPLGAFEWGIVLASSFVIYLVMEVEKRVTCKIKSCYQ</sequence>
<evidence type="ECO:0000259" key="13">
    <source>
        <dbReference type="SMART" id="SM00831"/>
    </source>
</evidence>
<organism evidence="14 15">
    <name type="scientific">Sulfurospirillum barnesii (strain ATCC 700032 / DSM 10660 / SES-3)</name>
    <dbReference type="NCBI Taxonomy" id="760154"/>
    <lineage>
        <taxon>Bacteria</taxon>
        <taxon>Pseudomonadati</taxon>
        <taxon>Campylobacterota</taxon>
        <taxon>Epsilonproteobacteria</taxon>
        <taxon>Campylobacterales</taxon>
        <taxon>Sulfurospirillaceae</taxon>
        <taxon>Sulfurospirillum</taxon>
    </lineage>
</organism>
<dbReference type="PANTHER" id="PTHR43294:SF21">
    <property type="entry name" value="CATION TRANSPORTING ATPASE"/>
    <property type="match status" value="1"/>
</dbReference>
<keyword evidence="3" id="KW-1003">Cell membrane</keyword>
<dbReference type="SMART" id="SM00831">
    <property type="entry name" value="Cation_ATPase_N"/>
    <property type="match status" value="1"/>
</dbReference>
<dbReference type="Gene3D" id="3.40.50.1000">
    <property type="entry name" value="HAD superfamily/HAD-like"/>
    <property type="match status" value="1"/>
</dbReference>
<dbReference type="SFLD" id="SFLDG00002">
    <property type="entry name" value="C1.7:_P-type_atpase_like"/>
    <property type="match status" value="1"/>
</dbReference>
<dbReference type="GO" id="GO:1902600">
    <property type="term" value="P:proton transmembrane transport"/>
    <property type="evidence" value="ECO:0007669"/>
    <property type="project" value="TreeGrafter"/>
</dbReference>
<feature type="transmembrane region" description="Helical" evidence="12">
    <location>
        <begin position="273"/>
        <end position="303"/>
    </location>
</feature>
<dbReference type="SUPFAM" id="SSF81665">
    <property type="entry name" value="Calcium ATPase, transmembrane domain M"/>
    <property type="match status" value="1"/>
</dbReference>
<feature type="transmembrane region" description="Helical" evidence="12">
    <location>
        <begin position="799"/>
        <end position="818"/>
    </location>
</feature>
<evidence type="ECO:0000313" key="15">
    <source>
        <dbReference type="Proteomes" id="UP000006176"/>
    </source>
</evidence>
<keyword evidence="7" id="KW-0067">ATP-binding</keyword>
<evidence type="ECO:0000256" key="7">
    <source>
        <dbReference type="ARBA" id="ARBA00022840"/>
    </source>
</evidence>
<dbReference type="InterPro" id="IPR036412">
    <property type="entry name" value="HAD-like_sf"/>
</dbReference>
<feature type="transmembrane region" description="Helical" evidence="12">
    <location>
        <begin position="85"/>
        <end position="101"/>
    </location>
</feature>
<dbReference type="PRINTS" id="PR00120">
    <property type="entry name" value="HATPASE"/>
</dbReference>
<feature type="transmembrane region" description="Helical" evidence="12">
    <location>
        <begin position="697"/>
        <end position="722"/>
    </location>
</feature>
<dbReference type="InterPro" id="IPR050510">
    <property type="entry name" value="Cation_transp_ATPase_P-type"/>
</dbReference>
<dbReference type="GO" id="GO:0005524">
    <property type="term" value="F:ATP binding"/>
    <property type="evidence" value="ECO:0007669"/>
    <property type="project" value="UniProtKB-KW"/>
</dbReference>
<evidence type="ECO:0000256" key="3">
    <source>
        <dbReference type="ARBA" id="ARBA00022475"/>
    </source>
</evidence>
<evidence type="ECO:0000256" key="11">
    <source>
        <dbReference type="ARBA" id="ARBA00023136"/>
    </source>
</evidence>
<dbReference type="SFLD" id="SFLDF00027">
    <property type="entry name" value="p-type_atpase"/>
    <property type="match status" value="1"/>
</dbReference>
<dbReference type="FunFam" id="3.40.50.1000:FF:000001">
    <property type="entry name" value="Phospholipid-transporting ATPase IC"/>
    <property type="match status" value="1"/>
</dbReference>
<evidence type="ECO:0000256" key="2">
    <source>
        <dbReference type="ARBA" id="ARBA00005675"/>
    </source>
</evidence>
<dbReference type="Pfam" id="PF00690">
    <property type="entry name" value="Cation_ATPase_N"/>
    <property type="match status" value="1"/>
</dbReference>
<dbReference type="Pfam" id="PF00689">
    <property type="entry name" value="Cation_ATPase_C"/>
    <property type="match status" value="1"/>
</dbReference>
<keyword evidence="15" id="KW-1185">Reference proteome</keyword>
<accession>I3XYS3</accession>
<evidence type="ECO:0000256" key="8">
    <source>
        <dbReference type="ARBA" id="ARBA00022842"/>
    </source>
</evidence>
<evidence type="ECO:0000256" key="5">
    <source>
        <dbReference type="ARBA" id="ARBA00022692"/>
    </source>
</evidence>
<dbReference type="PRINTS" id="PR00119">
    <property type="entry name" value="CATATPASE"/>
</dbReference>
<protein>
    <submittedName>
        <fullName evidence="14">P-type ATPase, translocating</fullName>
    </submittedName>
</protein>
<dbReference type="SFLD" id="SFLDS00003">
    <property type="entry name" value="Haloacid_Dehalogenase"/>
    <property type="match status" value="1"/>
</dbReference>
<dbReference type="FunFam" id="2.70.150.10:FF:000160">
    <property type="entry name" value="Sarcoplasmic/endoplasmic reticulum calcium ATPase 1"/>
    <property type="match status" value="1"/>
</dbReference>
<dbReference type="Proteomes" id="UP000006176">
    <property type="component" value="Chromosome"/>
</dbReference>
<dbReference type="SUPFAM" id="SSF56784">
    <property type="entry name" value="HAD-like"/>
    <property type="match status" value="1"/>
</dbReference>
<keyword evidence="5 12" id="KW-0812">Transmembrane</keyword>
<dbReference type="InterPro" id="IPR018303">
    <property type="entry name" value="ATPase_P-typ_P_site"/>
</dbReference>
<keyword evidence="11 12" id="KW-0472">Membrane</keyword>
<dbReference type="InterPro" id="IPR059000">
    <property type="entry name" value="ATPase_P-type_domA"/>
</dbReference>
<feature type="transmembrane region" description="Helical" evidence="12">
    <location>
        <begin position="774"/>
        <end position="793"/>
    </location>
</feature>
<comment type="subcellular location">
    <subcellularLocation>
        <location evidence="1">Cell membrane</location>
        <topology evidence="1">Multi-pass membrane protein</topology>
    </subcellularLocation>
</comment>
<dbReference type="Pfam" id="PF00122">
    <property type="entry name" value="E1-E2_ATPase"/>
    <property type="match status" value="1"/>
</dbReference>
<dbReference type="EMBL" id="CP003333">
    <property type="protein sequence ID" value="AFL69097.1"/>
    <property type="molecule type" value="Genomic_DNA"/>
</dbReference>
<dbReference type="PANTHER" id="PTHR43294">
    <property type="entry name" value="SODIUM/POTASSIUM-TRANSPORTING ATPASE SUBUNIT ALPHA"/>
    <property type="match status" value="1"/>
</dbReference>
<dbReference type="GO" id="GO:1990573">
    <property type="term" value="P:potassium ion import across plasma membrane"/>
    <property type="evidence" value="ECO:0007669"/>
    <property type="project" value="TreeGrafter"/>
</dbReference>
<dbReference type="eggNOG" id="COG0474">
    <property type="taxonomic scope" value="Bacteria"/>
</dbReference>
<evidence type="ECO:0000256" key="10">
    <source>
        <dbReference type="ARBA" id="ARBA00022989"/>
    </source>
</evidence>
<gene>
    <name evidence="14" type="ordered locus">Sulba_1816</name>
</gene>
<dbReference type="OrthoDB" id="2490525at2"/>
<dbReference type="InterPro" id="IPR044492">
    <property type="entry name" value="P_typ_ATPase_HD_dom"/>
</dbReference>
<dbReference type="GO" id="GO:0036376">
    <property type="term" value="P:sodium ion export across plasma membrane"/>
    <property type="evidence" value="ECO:0007669"/>
    <property type="project" value="TreeGrafter"/>
</dbReference>
<dbReference type="InterPro" id="IPR008250">
    <property type="entry name" value="ATPase_P-typ_transduc_dom_A_sf"/>
</dbReference>
<dbReference type="Gene3D" id="1.20.1110.10">
    <property type="entry name" value="Calcium-transporting ATPase, transmembrane domain"/>
    <property type="match status" value="1"/>
</dbReference>